<dbReference type="EMBL" id="PKUN01000010">
    <property type="protein sequence ID" value="PLX61659.1"/>
    <property type="molecule type" value="Genomic_DNA"/>
</dbReference>
<sequence length="132" mass="15369">MEKLLTVTELAEAFDVTPRTIRFYETKGLISPQRVGSTRVYTYRDHARLKLILRAKRLGFSLTDIREYLNLYNVDPEQIEQQQLLLTKISRRIEDLEQQQEDLVATLVELRDIEQQALSNIKKKAAATGFTE</sequence>
<dbReference type="SUPFAM" id="SSF46955">
    <property type="entry name" value="Putative DNA-binding domain"/>
    <property type="match status" value="1"/>
</dbReference>
<evidence type="ECO:0000256" key="2">
    <source>
        <dbReference type="SAM" id="Coils"/>
    </source>
</evidence>
<organism evidence="4 5">
    <name type="scientific">Sedimenticola selenatireducens</name>
    <dbReference type="NCBI Taxonomy" id="191960"/>
    <lineage>
        <taxon>Bacteria</taxon>
        <taxon>Pseudomonadati</taxon>
        <taxon>Pseudomonadota</taxon>
        <taxon>Gammaproteobacteria</taxon>
        <taxon>Chromatiales</taxon>
        <taxon>Sedimenticolaceae</taxon>
        <taxon>Sedimenticola</taxon>
    </lineage>
</organism>
<dbReference type="Pfam" id="PF13411">
    <property type="entry name" value="MerR_1"/>
    <property type="match status" value="1"/>
</dbReference>
<protein>
    <submittedName>
        <fullName evidence="4">MerR family DNA-binding transcriptional regulator</fullName>
    </submittedName>
</protein>
<dbReference type="STRING" id="1111735.GCA_000428045_03875"/>
<evidence type="ECO:0000313" key="5">
    <source>
        <dbReference type="Proteomes" id="UP000235015"/>
    </source>
</evidence>
<dbReference type="InterPro" id="IPR000551">
    <property type="entry name" value="MerR-type_HTH_dom"/>
</dbReference>
<evidence type="ECO:0000259" key="3">
    <source>
        <dbReference type="PROSITE" id="PS50937"/>
    </source>
</evidence>
<dbReference type="GO" id="GO:0003700">
    <property type="term" value="F:DNA-binding transcription factor activity"/>
    <property type="evidence" value="ECO:0007669"/>
    <property type="project" value="InterPro"/>
</dbReference>
<dbReference type="Gene3D" id="1.10.1660.10">
    <property type="match status" value="1"/>
</dbReference>
<dbReference type="InterPro" id="IPR047057">
    <property type="entry name" value="MerR_fam"/>
</dbReference>
<dbReference type="CDD" id="cd04776">
    <property type="entry name" value="HTH_GnyR"/>
    <property type="match status" value="1"/>
</dbReference>
<dbReference type="InterPro" id="IPR009061">
    <property type="entry name" value="DNA-bd_dom_put_sf"/>
</dbReference>
<dbReference type="SMART" id="SM00422">
    <property type="entry name" value="HTH_MERR"/>
    <property type="match status" value="1"/>
</dbReference>
<dbReference type="Proteomes" id="UP000235015">
    <property type="component" value="Unassembled WGS sequence"/>
</dbReference>
<reference evidence="4 5" key="1">
    <citation type="submission" date="2017-11" db="EMBL/GenBank/DDBJ databases">
        <title>Genome-resolved metagenomics identifies genetic mobility, metabolic interactions, and unexpected diversity in perchlorate-reducing communities.</title>
        <authorList>
            <person name="Barnum T.P."/>
            <person name="Figueroa I.A."/>
            <person name="Carlstrom C.I."/>
            <person name="Lucas L.N."/>
            <person name="Engelbrektson A.L."/>
            <person name="Coates J.D."/>
        </authorList>
    </citation>
    <scope>NUCLEOTIDE SEQUENCE [LARGE SCALE GENOMIC DNA]</scope>
    <source>
        <strain evidence="4">BM301</strain>
    </source>
</reference>
<dbReference type="PANTHER" id="PTHR30204">
    <property type="entry name" value="REDOX-CYCLING DRUG-SENSING TRANSCRIPTIONAL ACTIVATOR SOXR"/>
    <property type="match status" value="1"/>
</dbReference>
<proteinExistence type="predicted"/>
<name>A0A2N6CWL0_9GAMM</name>
<dbReference type="PANTHER" id="PTHR30204:SF58">
    <property type="entry name" value="HTH-TYPE TRANSCRIPTIONAL REGULATOR YFMP"/>
    <property type="match status" value="1"/>
</dbReference>
<dbReference type="RefSeq" id="WP_029133064.1">
    <property type="nucleotide sequence ID" value="NZ_CAXXYC010000003.1"/>
</dbReference>
<comment type="caution">
    <text evidence="4">The sequence shown here is derived from an EMBL/GenBank/DDBJ whole genome shotgun (WGS) entry which is preliminary data.</text>
</comment>
<dbReference type="PROSITE" id="PS50937">
    <property type="entry name" value="HTH_MERR_2"/>
    <property type="match status" value="1"/>
</dbReference>
<dbReference type="GO" id="GO:0003677">
    <property type="term" value="F:DNA binding"/>
    <property type="evidence" value="ECO:0007669"/>
    <property type="project" value="UniProtKB-KW"/>
</dbReference>
<evidence type="ECO:0000313" key="4">
    <source>
        <dbReference type="EMBL" id="PLX61659.1"/>
    </source>
</evidence>
<feature type="coiled-coil region" evidence="2">
    <location>
        <begin position="79"/>
        <end position="116"/>
    </location>
</feature>
<keyword evidence="1 4" id="KW-0238">DNA-binding</keyword>
<evidence type="ECO:0000256" key="1">
    <source>
        <dbReference type="ARBA" id="ARBA00023125"/>
    </source>
</evidence>
<accession>A0A2N6CWL0</accession>
<feature type="domain" description="HTH merR-type" evidence="3">
    <location>
        <begin position="4"/>
        <end position="71"/>
    </location>
</feature>
<gene>
    <name evidence="4" type="ORF">C0630_08920</name>
</gene>
<keyword evidence="2" id="KW-0175">Coiled coil</keyword>
<dbReference type="AlphaFoldDB" id="A0A2N6CWL0"/>